<feature type="domain" description="Histidine kinase" evidence="11">
    <location>
        <begin position="408"/>
        <end position="600"/>
    </location>
</feature>
<keyword evidence="10" id="KW-0812">Transmembrane</keyword>
<dbReference type="InterPro" id="IPR019734">
    <property type="entry name" value="TPR_rpt"/>
</dbReference>
<evidence type="ECO:0000256" key="10">
    <source>
        <dbReference type="SAM" id="Phobius"/>
    </source>
</evidence>
<gene>
    <name evidence="12" type="ORF">SAMN04488028_10343</name>
</gene>
<evidence type="ECO:0000256" key="8">
    <source>
        <dbReference type="PROSITE-ProRule" id="PRU00339"/>
    </source>
</evidence>
<reference evidence="13" key="1">
    <citation type="submission" date="2016-11" db="EMBL/GenBank/DDBJ databases">
        <authorList>
            <person name="Varghese N."/>
            <person name="Submissions S."/>
        </authorList>
    </citation>
    <scope>NUCLEOTIDE SEQUENCE [LARGE SCALE GENOMIC DNA]</scope>
    <source>
        <strain evidence="13">DSM 26134</strain>
    </source>
</reference>
<keyword evidence="6 12" id="KW-0418">Kinase</keyword>
<dbReference type="InterPro" id="IPR011990">
    <property type="entry name" value="TPR-like_helical_dom_sf"/>
</dbReference>
<keyword evidence="9" id="KW-0175">Coiled coil</keyword>
<dbReference type="PANTHER" id="PTHR41523:SF8">
    <property type="entry name" value="ETHYLENE RESPONSE SENSOR PROTEIN"/>
    <property type="match status" value="1"/>
</dbReference>
<dbReference type="Gene3D" id="3.30.565.10">
    <property type="entry name" value="Histidine kinase-like ATPase, C-terminal domain"/>
    <property type="match status" value="1"/>
</dbReference>
<dbReference type="EMBL" id="FRAA01000003">
    <property type="protein sequence ID" value="SHK11575.1"/>
    <property type="molecule type" value="Genomic_DNA"/>
</dbReference>
<keyword evidence="8" id="KW-0802">TPR repeat</keyword>
<evidence type="ECO:0000259" key="11">
    <source>
        <dbReference type="PROSITE" id="PS50109"/>
    </source>
</evidence>
<dbReference type="AlphaFoldDB" id="A0A1M6PUF9"/>
<keyword evidence="10" id="KW-1133">Transmembrane helix</keyword>
<keyword evidence="4" id="KW-0808">Transferase</keyword>
<evidence type="ECO:0000256" key="6">
    <source>
        <dbReference type="ARBA" id="ARBA00022777"/>
    </source>
</evidence>
<dbReference type="PROSITE" id="PS51257">
    <property type="entry name" value="PROKAR_LIPOPROTEIN"/>
    <property type="match status" value="1"/>
</dbReference>
<dbReference type="Gene3D" id="1.25.40.10">
    <property type="entry name" value="Tetratricopeptide repeat domain"/>
    <property type="match status" value="1"/>
</dbReference>
<feature type="transmembrane region" description="Helical" evidence="10">
    <location>
        <begin position="359"/>
        <end position="375"/>
    </location>
</feature>
<protein>
    <recommendedName>
        <fullName evidence="2">histidine kinase</fullName>
        <ecNumber evidence="2">2.7.13.3</ecNumber>
    </recommendedName>
</protein>
<dbReference type="SMART" id="SM00387">
    <property type="entry name" value="HATPase_c"/>
    <property type="match status" value="1"/>
</dbReference>
<keyword evidence="10" id="KW-0472">Membrane</keyword>
<dbReference type="STRING" id="156994.SAMN04488028_10343"/>
<evidence type="ECO:0000256" key="1">
    <source>
        <dbReference type="ARBA" id="ARBA00000085"/>
    </source>
</evidence>
<dbReference type="SUPFAM" id="SSF48452">
    <property type="entry name" value="TPR-like"/>
    <property type="match status" value="2"/>
</dbReference>
<feature type="coiled-coil region" evidence="9">
    <location>
        <begin position="320"/>
        <end position="356"/>
    </location>
</feature>
<dbReference type="EC" id="2.7.13.3" evidence="2"/>
<organism evidence="12 13">
    <name type="scientific">Reichenbachiella agariperforans</name>
    <dbReference type="NCBI Taxonomy" id="156994"/>
    <lineage>
        <taxon>Bacteria</taxon>
        <taxon>Pseudomonadati</taxon>
        <taxon>Bacteroidota</taxon>
        <taxon>Cytophagia</taxon>
        <taxon>Cytophagales</taxon>
        <taxon>Reichenbachiellaceae</taxon>
        <taxon>Reichenbachiella</taxon>
    </lineage>
</organism>
<dbReference type="SUPFAM" id="SSF55874">
    <property type="entry name" value="ATPase domain of HSP90 chaperone/DNA topoisomerase II/histidine kinase"/>
    <property type="match status" value="1"/>
</dbReference>
<accession>A0A1M6PUF9</accession>
<dbReference type="InterPro" id="IPR036890">
    <property type="entry name" value="HATPase_C_sf"/>
</dbReference>
<dbReference type="Pfam" id="PF13424">
    <property type="entry name" value="TPR_12"/>
    <property type="match status" value="2"/>
</dbReference>
<dbReference type="PANTHER" id="PTHR41523">
    <property type="entry name" value="TWO-COMPONENT SYSTEM SENSOR PROTEIN"/>
    <property type="match status" value="1"/>
</dbReference>
<evidence type="ECO:0000256" key="2">
    <source>
        <dbReference type="ARBA" id="ARBA00012438"/>
    </source>
</evidence>
<evidence type="ECO:0000313" key="12">
    <source>
        <dbReference type="EMBL" id="SHK11575.1"/>
    </source>
</evidence>
<dbReference type="Proteomes" id="UP000184474">
    <property type="component" value="Unassembled WGS sequence"/>
</dbReference>
<dbReference type="GO" id="GO:0005524">
    <property type="term" value="F:ATP binding"/>
    <property type="evidence" value="ECO:0007669"/>
    <property type="project" value="UniProtKB-KW"/>
</dbReference>
<dbReference type="GO" id="GO:0004673">
    <property type="term" value="F:protein histidine kinase activity"/>
    <property type="evidence" value="ECO:0007669"/>
    <property type="project" value="UniProtKB-EC"/>
</dbReference>
<comment type="catalytic activity">
    <reaction evidence="1">
        <text>ATP + protein L-histidine = ADP + protein N-phospho-L-histidine.</text>
        <dbReference type="EC" id="2.7.13.3"/>
    </reaction>
</comment>
<dbReference type="SMART" id="SM00028">
    <property type="entry name" value="TPR"/>
    <property type="match status" value="5"/>
</dbReference>
<dbReference type="RefSeq" id="WP_073121922.1">
    <property type="nucleotide sequence ID" value="NZ_FRAA01000003.1"/>
</dbReference>
<dbReference type="InterPro" id="IPR005467">
    <property type="entry name" value="His_kinase_dom"/>
</dbReference>
<sequence>MNRFRLTLTITLSILSCTCWSQDKSYIDSLKAVLIEQPENLIVLNDLAYEYTYKDLDSARVFLLKAIEINENDSLQLGISKETLAIVDEIQGNISDALVLHFESIEIFEQINSPKHLAWAYNGVGALHYQQYDYDQALTYFLKSMNIRTQLNNPEEVAKSKINIALIFNKTEQYDSSLFYLHSSLAPFVESADQLMESIVYLNLGSTFSYMEEFDSAEYYFNKSEAIQKKIGDHEGLGVLYRKLGELYSEKNELLKALDYYTLSLEYIQKLGDIGRFIETKQAQYLVYETMKDYENAYRLQSEYLILRDSLINIKNKETINEYNAKYEAEQKERVITELELEQKNAALALANSQNQRNVFVSGFTILIIFAGFLYQRYTSKKKTSELLTNKNIEITHALEDRETLLKEIHHRVKNNLQVISSLLNLQAGSLDDEAAIDAVKEGQNRVKSMALIHQRLYSADDIRGVDIHDYIENLVSELFTAFGTDRDRVESSVSAHKIKMDIDTVIPLGLILNELITNCLKYAFGGIEHGRLDIEIKEIDDILQVMVRDNGVGMDEETMRNSNSFGWKMIKSLSRKLKAEIIVKNENGTIVYLNLSRYKLVV</sequence>
<dbReference type="Pfam" id="PF07568">
    <property type="entry name" value="HisKA_2"/>
    <property type="match status" value="1"/>
</dbReference>
<evidence type="ECO:0000256" key="9">
    <source>
        <dbReference type="SAM" id="Coils"/>
    </source>
</evidence>
<dbReference type="Gene3D" id="3.30.450.20">
    <property type="entry name" value="PAS domain"/>
    <property type="match status" value="1"/>
</dbReference>
<evidence type="ECO:0000256" key="7">
    <source>
        <dbReference type="ARBA" id="ARBA00022840"/>
    </source>
</evidence>
<dbReference type="PROSITE" id="PS50109">
    <property type="entry name" value="HIS_KIN"/>
    <property type="match status" value="1"/>
</dbReference>
<evidence type="ECO:0000256" key="5">
    <source>
        <dbReference type="ARBA" id="ARBA00022741"/>
    </source>
</evidence>
<evidence type="ECO:0000256" key="4">
    <source>
        <dbReference type="ARBA" id="ARBA00022679"/>
    </source>
</evidence>
<feature type="repeat" description="TPR" evidence="8">
    <location>
        <begin position="118"/>
        <end position="151"/>
    </location>
</feature>
<keyword evidence="3" id="KW-0597">Phosphoprotein</keyword>
<keyword evidence="13" id="KW-1185">Reference proteome</keyword>
<keyword evidence="7" id="KW-0067">ATP-binding</keyword>
<dbReference type="PROSITE" id="PS50005">
    <property type="entry name" value="TPR"/>
    <property type="match status" value="1"/>
</dbReference>
<dbReference type="InterPro" id="IPR003594">
    <property type="entry name" value="HATPase_dom"/>
</dbReference>
<dbReference type="Pfam" id="PF02518">
    <property type="entry name" value="HATPase_c"/>
    <property type="match status" value="1"/>
</dbReference>
<proteinExistence type="predicted"/>
<name>A0A1M6PUF9_REIAG</name>
<evidence type="ECO:0000313" key="13">
    <source>
        <dbReference type="Proteomes" id="UP000184474"/>
    </source>
</evidence>
<evidence type="ECO:0000256" key="3">
    <source>
        <dbReference type="ARBA" id="ARBA00022553"/>
    </source>
</evidence>
<dbReference type="InterPro" id="IPR011495">
    <property type="entry name" value="Sig_transdc_His_kin_sub2_dim/P"/>
</dbReference>
<keyword evidence="5" id="KW-0547">Nucleotide-binding</keyword>